<dbReference type="Pfam" id="PF21787">
    <property type="entry name" value="TNP-like_RNaseH_N"/>
    <property type="match status" value="1"/>
</dbReference>
<keyword evidence="3" id="KW-1185">Reference proteome</keyword>
<feature type="domain" description="Transposable element P transposase-like RNase H" evidence="1">
    <location>
        <begin position="5"/>
        <end position="108"/>
    </location>
</feature>
<proteinExistence type="predicted"/>
<evidence type="ECO:0000313" key="3">
    <source>
        <dbReference type="Proteomes" id="UP000499080"/>
    </source>
</evidence>
<protein>
    <recommendedName>
        <fullName evidence="1">Transposable element P transposase-like RNase H domain-containing protein</fullName>
    </recommendedName>
</protein>
<organism evidence="2 3">
    <name type="scientific">Araneus ventricosus</name>
    <name type="common">Orbweaver spider</name>
    <name type="synonym">Epeira ventricosa</name>
    <dbReference type="NCBI Taxonomy" id="182803"/>
    <lineage>
        <taxon>Eukaryota</taxon>
        <taxon>Metazoa</taxon>
        <taxon>Ecdysozoa</taxon>
        <taxon>Arthropoda</taxon>
        <taxon>Chelicerata</taxon>
        <taxon>Arachnida</taxon>
        <taxon>Araneae</taxon>
        <taxon>Araneomorphae</taxon>
        <taxon>Entelegynae</taxon>
        <taxon>Araneoidea</taxon>
        <taxon>Araneidae</taxon>
        <taxon>Araneus</taxon>
    </lineage>
</organism>
<reference evidence="2 3" key="1">
    <citation type="journal article" date="2019" name="Sci. Rep.">
        <title>Orb-weaving spider Araneus ventricosus genome elucidates the spidroin gene catalogue.</title>
        <authorList>
            <person name="Kono N."/>
            <person name="Nakamura H."/>
            <person name="Ohtoshi R."/>
            <person name="Moran D.A.P."/>
            <person name="Shinohara A."/>
            <person name="Yoshida Y."/>
            <person name="Fujiwara M."/>
            <person name="Mori M."/>
            <person name="Tomita M."/>
            <person name="Arakawa K."/>
        </authorList>
    </citation>
    <scope>NUCLEOTIDE SEQUENCE [LARGE SCALE GENOMIC DNA]</scope>
</reference>
<dbReference type="OrthoDB" id="6436730at2759"/>
<name>A0A4Y2BQL2_ARAVE</name>
<evidence type="ECO:0000313" key="2">
    <source>
        <dbReference type="EMBL" id="GBL93997.1"/>
    </source>
</evidence>
<dbReference type="Proteomes" id="UP000499080">
    <property type="component" value="Unassembled WGS sequence"/>
</dbReference>
<evidence type="ECO:0000259" key="1">
    <source>
        <dbReference type="Pfam" id="PF21787"/>
    </source>
</evidence>
<gene>
    <name evidence="2" type="ORF">AVEN_76714_1</name>
</gene>
<sequence>MLSPHEKLICLLIDEIYVNPGSNYKGGKLLGKAENANQQANSIQAFMITSLFSKYKEIVALVTMKNQTADDLYCQTLKVLQMLNDCKYNVLCLISDNNRINKNMFTQMCQGNLVNCISNPVQPENKLFFLFDTVHLIKSVRNNWFNEKTLGQVLCFPSPDNSSKISLAKLQDLKDIYETEKSNLIKNAPKLSQKVLYPTSFEKQNVLLALNIFHESNSAALAHEAGEKGKDIMGTKEFIDQFLKWWNIVNVKNSEKGKRLKNPFCDPIRSKDQMSMVFLNKFYDWLVSWNNKSALPLEKRKELGLPGKGGKLTKETQFALQFTTKSLIDIVNHIFKEHTPEYILLDFANSISLFKHISNIPEYRMYQIRALAIATSESCPHCDRMPIFNFHDRRNRKPNILSVRIKPEKFGTQQRRRAPRGFPVLKPTAGVSVGRYSTGLANIVVDVGHPVDSLPVPAVAITFRLWNEANMDACRNKVECHICLL</sequence>
<dbReference type="EMBL" id="BGPR01000098">
    <property type="protein sequence ID" value="GBL93997.1"/>
    <property type="molecule type" value="Genomic_DNA"/>
</dbReference>
<accession>A0A4Y2BQL2</accession>
<comment type="caution">
    <text evidence="2">The sequence shown here is derived from an EMBL/GenBank/DDBJ whole genome shotgun (WGS) entry which is preliminary data.</text>
</comment>
<dbReference type="AlphaFoldDB" id="A0A4Y2BQL2"/>
<dbReference type="InterPro" id="IPR048365">
    <property type="entry name" value="TNP-like_RNaseH_N"/>
</dbReference>